<reference evidence="1 2" key="1">
    <citation type="submission" date="2018-10" db="EMBL/GenBank/DDBJ databases">
        <title>A high-quality apple genome assembly.</title>
        <authorList>
            <person name="Hu J."/>
        </authorList>
    </citation>
    <scope>NUCLEOTIDE SEQUENCE [LARGE SCALE GENOMIC DNA]</scope>
    <source>
        <strain evidence="2">cv. HFTH1</strain>
        <tissue evidence="1">Young leaf</tissue>
    </source>
</reference>
<accession>A0A498JEE5</accession>
<sequence length="275" mass="30184">VASAIALPIRRKFENGGWSTARTVDFRGLKPPHTIVNQGGSWLGFVEGNESLGDGVEKNPPELARISLGKWEVAEVFSPGMMGYKAQVVASAIALLIRRKFENRGRSTARTVDCCGLKPPHTMVNQGGSWLGFVEGNESFKMVVMASKNSTRVGHNRPWKMGGRGAQVVASAIALPIRSKFENGGRSTARTVDFRGLKPPHTMVNQGGSWLGFVEGNESFKMVVMASKNSTRVGQNQPWKMGSRRGVGDGEARSFLPFLFFFFFVDWLKAFLPFI</sequence>
<gene>
    <name evidence="1" type="ORF">DVH24_014072</name>
</gene>
<keyword evidence="2" id="KW-1185">Reference proteome</keyword>
<dbReference type="Proteomes" id="UP000290289">
    <property type="component" value="Chromosome 7"/>
</dbReference>
<organism evidence="1 2">
    <name type="scientific">Malus domestica</name>
    <name type="common">Apple</name>
    <name type="synonym">Pyrus malus</name>
    <dbReference type="NCBI Taxonomy" id="3750"/>
    <lineage>
        <taxon>Eukaryota</taxon>
        <taxon>Viridiplantae</taxon>
        <taxon>Streptophyta</taxon>
        <taxon>Embryophyta</taxon>
        <taxon>Tracheophyta</taxon>
        <taxon>Spermatophyta</taxon>
        <taxon>Magnoliopsida</taxon>
        <taxon>eudicotyledons</taxon>
        <taxon>Gunneridae</taxon>
        <taxon>Pentapetalae</taxon>
        <taxon>rosids</taxon>
        <taxon>fabids</taxon>
        <taxon>Rosales</taxon>
        <taxon>Rosaceae</taxon>
        <taxon>Amygdaloideae</taxon>
        <taxon>Maleae</taxon>
        <taxon>Malus</taxon>
    </lineage>
</organism>
<evidence type="ECO:0008006" key="3">
    <source>
        <dbReference type="Google" id="ProtNLM"/>
    </source>
</evidence>
<name>A0A498JEE5_MALDO</name>
<evidence type="ECO:0000313" key="2">
    <source>
        <dbReference type="Proteomes" id="UP000290289"/>
    </source>
</evidence>
<evidence type="ECO:0000313" key="1">
    <source>
        <dbReference type="EMBL" id="RXH93496.1"/>
    </source>
</evidence>
<dbReference type="AlphaFoldDB" id="A0A498JEE5"/>
<proteinExistence type="predicted"/>
<protein>
    <recommendedName>
        <fullName evidence="3">S2-RNase</fullName>
    </recommendedName>
</protein>
<dbReference type="EMBL" id="RDQH01000333">
    <property type="protein sequence ID" value="RXH93496.1"/>
    <property type="molecule type" value="Genomic_DNA"/>
</dbReference>
<comment type="caution">
    <text evidence="1">The sequence shown here is derived from an EMBL/GenBank/DDBJ whole genome shotgun (WGS) entry which is preliminary data.</text>
</comment>
<feature type="non-terminal residue" evidence="1">
    <location>
        <position position="1"/>
    </location>
</feature>